<evidence type="ECO:0000256" key="1">
    <source>
        <dbReference type="SAM" id="MobiDB-lite"/>
    </source>
</evidence>
<feature type="compositionally biased region" description="Pro residues" evidence="1">
    <location>
        <begin position="22"/>
        <end position="44"/>
    </location>
</feature>
<name>A0A372GCV8_9ACTN</name>
<dbReference type="Proteomes" id="UP000262882">
    <property type="component" value="Unassembled WGS sequence"/>
</dbReference>
<keyword evidence="3" id="KW-1185">Reference proteome</keyword>
<dbReference type="EMBL" id="QVNQ01000007">
    <property type="protein sequence ID" value="RFS83225.1"/>
    <property type="molecule type" value="Genomic_DNA"/>
</dbReference>
<accession>A0A372GCV8</accession>
<feature type="compositionally biased region" description="Gly residues" evidence="1">
    <location>
        <begin position="45"/>
        <end position="74"/>
    </location>
</feature>
<reference evidence="2 3" key="1">
    <citation type="submission" date="2018-08" db="EMBL/GenBank/DDBJ databases">
        <title>Actinomadura spongicola sp. nov., isolated from marine sponge Leucetta chagosensis.</title>
        <authorList>
            <person name="Li L."/>
            <person name="Lin H.W."/>
        </authorList>
    </citation>
    <scope>NUCLEOTIDE SEQUENCE [LARGE SCALE GENOMIC DNA]</scope>
    <source>
        <strain evidence="2 3">LHW52907</strain>
    </source>
</reference>
<sequence length="116" mass="10698">MGGPGGTVLPPGCIGPLGGKGPPGPTGPPGPVGPTGPNGPPGAAGPPGGKGPPGGSGPSGGEVGEVPPDGGGGFQALNSSSFLWLGGEELGGVLAARNCRVRAGLADLDIRPVRSP</sequence>
<proteinExistence type="predicted"/>
<organism evidence="2 3">
    <name type="scientific">Actinomadura spongiicola</name>
    <dbReference type="NCBI Taxonomy" id="2303421"/>
    <lineage>
        <taxon>Bacteria</taxon>
        <taxon>Bacillati</taxon>
        <taxon>Actinomycetota</taxon>
        <taxon>Actinomycetes</taxon>
        <taxon>Streptosporangiales</taxon>
        <taxon>Thermomonosporaceae</taxon>
        <taxon>Actinomadura</taxon>
    </lineage>
</organism>
<comment type="caution">
    <text evidence="2">The sequence shown here is derived from an EMBL/GenBank/DDBJ whole genome shotgun (WGS) entry which is preliminary data.</text>
</comment>
<feature type="region of interest" description="Disordered" evidence="1">
    <location>
        <begin position="1"/>
        <end position="78"/>
    </location>
</feature>
<protein>
    <recommendedName>
        <fullName evidence="4">Collagen-like protein</fullName>
    </recommendedName>
</protein>
<evidence type="ECO:0000313" key="3">
    <source>
        <dbReference type="Proteomes" id="UP000262882"/>
    </source>
</evidence>
<gene>
    <name evidence="2" type="ORF">D0T12_24065</name>
</gene>
<evidence type="ECO:0000313" key="2">
    <source>
        <dbReference type="EMBL" id="RFS83225.1"/>
    </source>
</evidence>
<evidence type="ECO:0008006" key="4">
    <source>
        <dbReference type="Google" id="ProtNLM"/>
    </source>
</evidence>
<dbReference type="AlphaFoldDB" id="A0A372GCV8"/>